<gene>
    <name evidence="2" type="ORF">Tci_039695</name>
</gene>
<accession>A0A6L2M3G2</accession>
<organism evidence="2">
    <name type="scientific">Tanacetum cinerariifolium</name>
    <name type="common">Dalmatian daisy</name>
    <name type="synonym">Chrysanthemum cinerariifolium</name>
    <dbReference type="NCBI Taxonomy" id="118510"/>
    <lineage>
        <taxon>Eukaryota</taxon>
        <taxon>Viridiplantae</taxon>
        <taxon>Streptophyta</taxon>
        <taxon>Embryophyta</taxon>
        <taxon>Tracheophyta</taxon>
        <taxon>Spermatophyta</taxon>
        <taxon>Magnoliopsida</taxon>
        <taxon>eudicotyledons</taxon>
        <taxon>Gunneridae</taxon>
        <taxon>Pentapetalae</taxon>
        <taxon>asterids</taxon>
        <taxon>campanulids</taxon>
        <taxon>Asterales</taxon>
        <taxon>Asteraceae</taxon>
        <taxon>Asteroideae</taxon>
        <taxon>Anthemideae</taxon>
        <taxon>Anthemidinae</taxon>
        <taxon>Tanacetum</taxon>
    </lineage>
</organism>
<reference evidence="2" key="1">
    <citation type="journal article" date="2019" name="Sci. Rep.">
        <title>Draft genome of Tanacetum cinerariifolium, the natural source of mosquito coil.</title>
        <authorList>
            <person name="Yamashiro T."/>
            <person name="Shiraishi A."/>
            <person name="Satake H."/>
            <person name="Nakayama K."/>
        </authorList>
    </citation>
    <scope>NUCLEOTIDE SEQUENCE</scope>
</reference>
<dbReference type="Pfam" id="PF00646">
    <property type="entry name" value="F-box"/>
    <property type="match status" value="1"/>
</dbReference>
<dbReference type="InterPro" id="IPR001810">
    <property type="entry name" value="F-box_dom"/>
</dbReference>
<feature type="non-terminal residue" evidence="2">
    <location>
        <position position="1"/>
    </location>
</feature>
<dbReference type="AlphaFoldDB" id="A0A6L2M3G2"/>
<dbReference type="Gene3D" id="1.20.1280.50">
    <property type="match status" value="1"/>
</dbReference>
<name>A0A6L2M3G2_TANCI</name>
<feature type="domain" description="F-box" evidence="1">
    <location>
        <begin position="301"/>
        <end position="341"/>
    </location>
</feature>
<sequence>VVENGATDVPDVVQPVDFGIKLVPITLCRASEGLASKPSSDCCMNVKPKQLNFDEIEECDLDETCSPLSKKRKMDGLHGQECFPSDVAVSSVDHKSVSPFFKRRLSDANALSSNTLSDNNFDERMNDETTNLGLETDENLVGGDVENNSKISLHNIIGATSEVSTSLKEVTTIVDEENRPGVSHSRESHASSLKMQIEEGELGDKGEENDGAYTPDKNFYECINDEMVNLGLETNEDPVADDVEYNSKVAQHDNIYATSSSHVKRNKNFKKTIKKESLIIKKLKRRMTKRIVRDKDIISLMPDEIIALILSCLNTTEDVLQTRSYSQKWRNLWLRVPFVDID</sequence>
<proteinExistence type="predicted"/>
<protein>
    <recommendedName>
        <fullName evidence="1">F-box domain-containing protein</fullName>
    </recommendedName>
</protein>
<dbReference type="SUPFAM" id="SSF81383">
    <property type="entry name" value="F-box domain"/>
    <property type="match status" value="1"/>
</dbReference>
<comment type="caution">
    <text evidence="2">The sequence shown here is derived from an EMBL/GenBank/DDBJ whole genome shotgun (WGS) entry which is preliminary data.</text>
</comment>
<dbReference type="SMART" id="SM00256">
    <property type="entry name" value="FBOX"/>
    <property type="match status" value="1"/>
</dbReference>
<dbReference type="EMBL" id="BKCJ010005617">
    <property type="protein sequence ID" value="GEU67717.1"/>
    <property type="molecule type" value="Genomic_DNA"/>
</dbReference>
<evidence type="ECO:0000259" key="1">
    <source>
        <dbReference type="SMART" id="SM00256"/>
    </source>
</evidence>
<dbReference type="InterPro" id="IPR036047">
    <property type="entry name" value="F-box-like_dom_sf"/>
</dbReference>
<evidence type="ECO:0000313" key="2">
    <source>
        <dbReference type="EMBL" id="GEU67717.1"/>
    </source>
</evidence>